<keyword evidence="4" id="KW-0479">Metal-binding</keyword>
<dbReference type="InterPro" id="IPR001969">
    <property type="entry name" value="Aspartic_peptidase_AS"/>
</dbReference>
<sequence length="1330" mass="146434">MSSILQDSTTGVDGEESDFLSPTSRDGNADNGTTTATMLREPRVNMADGDNDNQQAGAVSVQLSSRMPHPFDGTTDFRSWLRRYEAAADAAQWSERSRASRLGMYLEEDFFDSWEELASKTNWKDDKVLMLSLFAKRSPDEALRAFNSLAWDGHQRFVVFAARLGRYLKEYNRSLPEGQRMSAESMGRQIFDRCVAVAPEGAQQELRKQQDHSIRAICSIVDDYSPGTATKDGRMISRPPVTAESQPLAAEISKALQSVLAPMMENLAGITQRLDSQQRFGKGNGGKGRGRGGCGNCGGAHSALACPNKAFDSGCFKCGQTGHLARLGGGVFGEDSSPLSVDRSALLCGVIDTGSDLSLIPQQALSPSMLSLILGVLDLDVCFYVLPPGREPSSRSGPTKDEVVPGPVFPVCMIVIDSLSVDMLLGMDFLRHFGMGLMAGMDTVRLSVPQEFRKRMSEPNILDWFVNSADPVVMTPSIFVGGGPEDVGSLRPEHGSVLDVVAPVNAGTPSISPSTEPGRRQRRRRRHRHRRRRRRSANRHWSGSSRPSSESSGSSSPSAMSVISAGRHHMPSPQVPVPKMVSKEVQVEGRRCETATGGPVTPVMKDATGDLGDDAKSVTSAASRKERSDRALQQIRSEHVPEYAKVLRASMVVPPITGPTLLSSIIPDKSLSPPEDWPGEGVDVDELDGDDLAAALEFAVPDFQTDGVELPQFPDDAKYGRYKALCSEFSDLFSKRPGRCDHMQHEIHLKKDKPIAEKVRRVPHKWRSDVEEMVSEMPVTRKKEGVPDVEMLSAEQLGCGTEQDRFVEPRRLSATLEGGELGWSARLTSPIVCILSVAPRWTKEEPRNVQQADPTLSLVLERRLDPAPLARNELIGPELMPYKKIWGQLDVVDGVLFHDDDGHFGKERVGQKLTSLCYWPGMLTAVADYICECRRCKETKKKVVPPMDLTVLGMLRTHVDHSYDWLGKLRTVLWCYNTSVHASTGHTPYFLMFGREPNVGYFPPLSDAFNLHDPITWSEEQAHTRARIQDTVDLYVSYAGARQKYFYDKKVKSRVFFVGQKVQLKRFPSSRGRRDKLLSGWEDGWFVRRIMPGRVVKAVEVMHEGTGHTKVISVDLLHIDPLQPPHPPPHMGIVRHPPPSLEDPHLSDFPLLYEGPVNDDVVPGDNIDVPPVPDEACNAEVQQQDGHEKVPAQAQGLVEYGVWELLPPEDRDVVEDPVVPNPEGEQRDEDVEPEDVEPLVRPEVVDDVPVENVPILPLNDVPVLPLNDAPVLPGSPVTPASADDGMVRGLVSPRAETPVDDPESPPDLLTPMVSSLTSAGRLWMVGGPVG</sequence>
<feature type="compositionally biased region" description="Acidic residues" evidence="5">
    <location>
        <begin position="1226"/>
        <end position="1237"/>
    </location>
</feature>
<dbReference type="InterPro" id="IPR050951">
    <property type="entry name" value="Retrovirus_Pol_polyprotein"/>
</dbReference>
<dbReference type="GO" id="GO:0008270">
    <property type="term" value="F:zinc ion binding"/>
    <property type="evidence" value="ECO:0007669"/>
    <property type="project" value="UniProtKB-KW"/>
</dbReference>
<evidence type="ECO:0000256" key="4">
    <source>
        <dbReference type="PROSITE-ProRule" id="PRU00047"/>
    </source>
</evidence>
<feature type="region of interest" description="Disordered" evidence="5">
    <location>
        <begin position="1"/>
        <end position="38"/>
    </location>
</feature>
<evidence type="ECO:0000313" key="8">
    <source>
        <dbReference type="Proteomes" id="UP000541610"/>
    </source>
</evidence>
<dbReference type="CDD" id="cd00303">
    <property type="entry name" value="retropepsin_like"/>
    <property type="match status" value="1"/>
</dbReference>
<proteinExistence type="predicted"/>
<dbReference type="GO" id="GO:0004190">
    <property type="term" value="F:aspartic-type endopeptidase activity"/>
    <property type="evidence" value="ECO:0007669"/>
    <property type="project" value="InterPro"/>
</dbReference>
<feature type="region of interest" description="Disordered" evidence="5">
    <location>
        <begin position="1210"/>
        <end position="1237"/>
    </location>
</feature>
<evidence type="ECO:0000256" key="3">
    <source>
        <dbReference type="ARBA" id="ARBA00022918"/>
    </source>
</evidence>
<dbReference type="Pfam" id="PF17921">
    <property type="entry name" value="Integrase_H2C2"/>
    <property type="match status" value="1"/>
</dbReference>
<dbReference type="OrthoDB" id="1637540at2759"/>
<evidence type="ECO:0000256" key="2">
    <source>
        <dbReference type="ARBA" id="ARBA00022695"/>
    </source>
</evidence>
<dbReference type="InterPro" id="IPR041588">
    <property type="entry name" value="Integrase_H2C2"/>
</dbReference>
<dbReference type="Gene3D" id="4.10.60.10">
    <property type="entry name" value="Zinc finger, CCHC-type"/>
    <property type="match status" value="1"/>
</dbReference>
<evidence type="ECO:0000313" key="7">
    <source>
        <dbReference type="EMBL" id="KAF4682411.1"/>
    </source>
</evidence>
<dbReference type="Gene3D" id="1.10.340.70">
    <property type="match status" value="1"/>
</dbReference>
<name>A0A7J6NH79_PEROL</name>
<feature type="compositionally biased region" description="Basic residues" evidence="5">
    <location>
        <begin position="520"/>
        <end position="538"/>
    </location>
</feature>
<dbReference type="PANTHER" id="PTHR37984">
    <property type="entry name" value="PROTEIN CBG26694"/>
    <property type="match status" value="1"/>
</dbReference>
<dbReference type="InterPro" id="IPR001878">
    <property type="entry name" value="Znf_CCHC"/>
</dbReference>
<feature type="region of interest" description="Disordered" evidence="5">
    <location>
        <begin position="590"/>
        <end position="630"/>
    </location>
</feature>
<accession>A0A7J6NH79</accession>
<feature type="compositionally biased region" description="Polar residues" evidence="5">
    <location>
        <begin position="20"/>
        <end position="37"/>
    </location>
</feature>
<dbReference type="EMBL" id="JABANP010000434">
    <property type="protein sequence ID" value="KAF4682411.1"/>
    <property type="molecule type" value="Genomic_DNA"/>
</dbReference>
<organism evidence="7 8">
    <name type="scientific">Perkinsus olseni</name>
    <name type="common">Perkinsus atlanticus</name>
    <dbReference type="NCBI Taxonomy" id="32597"/>
    <lineage>
        <taxon>Eukaryota</taxon>
        <taxon>Sar</taxon>
        <taxon>Alveolata</taxon>
        <taxon>Perkinsozoa</taxon>
        <taxon>Perkinsea</taxon>
        <taxon>Perkinsida</taxon>
        <taxon>Perkinsidae</taxon>
        <taxon>Perkinsus</taxon>
    </lineage>
</organism>
<protein>
    <recommendedName>
        <fullName evidence="6">CCHC-type domain-containing protein</fullName>
    </recommendedName>
</protein>
<comment type="caution">
    <text evidence="7">The sequence shown here is derived from an EMBL/GenBank/DDBJ whole genome shotgun (WGS) entry which is preliminary data.</text>
</comment>
<evidence type="ECO:0000256" key="5">
    <source>
        <dbReference type="SAM" id="MobiDB-lite"/>
    </source>
</evidence>
<dbReference type="PROSITE" id="PS00141">
    <property type="entry name" value="ASP_PROTEASE"/>
    <property type="match status" value="1"/>
</dbReference>
<feature type="compositionally biased region" description="Low complexity" evidence="5">
    <location>
        <begin position="542"/>
        <end position="564"/>
    </location>
</feature>
<dbReference type="PROSITE" id="PS50158">
    <property type="entry name" value="ZF_CCHC"/>
    <property type="match status" value="1"/>
</dbReference>
<keyword evidence="1" id="KW-0808">Transferase</keyword>
<dbReference type="GO" id="GO:0006508">
    <property type="term" value="P:proteolysis"/>
    <property type="evidence" value="ECO:0007669"/>
    <property type="project" value="InterPro"/>
</dbReference>
<evidence type="ECO:0000256" key="1">
    <source>
        <dbReference type="ARBA" id="ARBA00022679"/>
    </source>
</evidence>
<reference evidence="7 8" key="1">
    <citation type="submission" date="2020-04" db="EMBL/GenBank/DDBJ databases">
        <title>Perkinsus olseni comparative genomics.</title>
        <authorList>
            <person name="Bogema D.R."/>
        </authorList>
    </citation>
    <scope>NUCLEOTIDE SEQUENCE [LARGE SCALE GENOMIC DNA]</scope>
    <source>
        <strain evidence="7">00978-12</strain>
    </source>
</reference>
<dbReference type="InterPro" id="IPR036397">
    <property type="entry name" value="RNaseH_sf"/>
</dbReference>
<keyword evidence="4" id="KW-0863">Zinc-finger</keyword>
<feature type="region of interest" description="Disordered" evidence="5">
    <location>
        <begin position="503"/>
        <end position="578"/>
    </location>
</feature>
<feature type="domain" description="CCHC-type" evidence="6">
    <location>
        <begin position="315"/>
        <end position="326"/>
    </location>
</feature>
<dbReference type="GO" id="GO:0003964">
    <property type="term" value="F:RNA-directed DNA polymerase activity"/>
    <property type="evidence" value="ECO:0007669"/>
    <property type="project" value="UniProtKB-KW"/>
</dbReference>
<dbReference type="Proteomes" id="UP000541610">
    <property type="component" value="Unassembled WGS sequence"/>
</dbReference>
<evidence type="ECO:0000259" key="6">
    <source>
        <dbReference type="PROSITE" id="PS50158"/>
    </source>
</evidence>
<feature type="compositionally biased region" description="Polar residues" evidence="5">
    <location>
        <begin position="1"/>
        <end position="11"/>
    </location>
</feature>
<keyword evidence="2" id="KW-0548">Nucleotidyltransferase</keyword>
<dbReference type="PANTHER" id="PTHR37984:SF5">
    <property type="entry name" value="PROTEIN NYNRIN-LIKE"/>
    <property type="match status" value="1"/>
</dbReference>
<dbReference type="GO" id="GO:0003676">
    <property type="term" value="F:nucleic acid binding"/>
    <property type="evidence" value="ECO:0007669"/>
    <property type="project" value="InterPro"/>
</dbReference>
<dbReference type="Gene3D" id="3.30.420.10">
    <property type="entry name" value="Ribonuclease H-like superfamily/Ribonuclease H"/>
    <property type="match status" value="1"/>
</dbReference>
<gene>
    <name evidence="7" type="ORF">FOZ60_010598</name>
</gene>
<keyword evidence="3" id="KW-0695">RNA-directed DNA polymerase</keyword>
<keyword evidence="4" id="KW-0862">Zinc</keyword>